<organism evidence="1 2">
    <name type="scientific">Mesorhizobium alhagi CCNWXJ12-2</name>
    <dbReference type="NCBI Taxonomy" id="1107882"/>
    <lineage>
        <taxon>Bacteria</taxon>
        <taxon>Pseudomonadati</taxon>
        <taxon>Pseudomonadota</taxon>
        <taxon>Alphaproteobacteria</taxon>
        <taxon>Hyphomicrobiales</taxon>
        <taxon>Phyllobacteriaceae</taxon>
        <taxon>Allomesorhizobium</taxon>
    </lineage>
</organism>
<dbReference type="AlphaFoldDB" id="H0HN69"/>
<evidence type="ECO:0000313" key="2">
    <source>
        <dbReference type="Proteomes" id="UP000003250"/>
    </source>
</evidence>
<dbReference type="PATRIC" id="fig|1107882.3.peg.1553"/>
<sequence length="52" mass="5441">MLKFFSCSSGVIGQQALSRSTPLRSEFAVLANHGDAGLAYVLGRRASPSKAS</sequence>
<keyword evidence="2" id="KW-1185">Reference proteome</keyword>
<dbReference type="Proteomes" id="UP000003250">
    <property type="component" value="Unassembled WGS sequence"/>
</dbReference>
<gene>
    <name evidence="1" type="ORF">MAXJ12_07959</name>
</gene>
<name>H0HN69_9HYPH</name>
<dbReference type="EMBL" id="AHAM01000053">
    <property type="protein sequence ID" value="EHK57863.1"/>
    <property type="molecule type" value="Genomic_DNA"/>
</dbReference>
<protein>
    <submittedName>
        <fullName evidence="1">Uncharacterized protein</fullName>
    </submittedName>
</protein>
<accession>H0HN69</accession>
<evidence type="ECO:0000313" key="1">
    <source>
        <dbReference type="EMBL" id="EHK57863.1"/>
    </source>
</evidence>
<reference evidence="1 2" key="1">
    <citation type="journal article" date="2012" name="J. Bacteriol.">
        <title>Draft Genome Sequence of Mesorhizobium alhagi CCNWXJ12-2T, a Novel Salt-Resistant Species Isolated from the Desert of Northwestern China.</title>
        <authorList>
            <person name="Zhou M."/>
            <person name="Chen W."/>
            <person name="Chen H."/>
            <person name="Wei G."/>
        </authorList>
    </citation>
    <scope>NUCLEOTIDE SEQUENCE [LARGE SCALE GENOMIC DNA]</scope>
    <source>
        <strain evidence="1 2">CCNWXJ12-2</strain>
    </source>
</reference>
<proteinExistence type="predicted"/>